<dbReference type="Gene3D" id="1.10.30.10">
    <property type="entry name" value="High mobility group box domain"/>
    <property type="match status" value="1"/>
</dbReference>
<dbReference type="Proteomes" id="UP000726737">
    <property type="component" value="Unassembled WGS sequence"/>
</dbReference>
<dbReference type="PROSITE" id="PS50118">
    <property type="entry name" value="HMG_BOX_2"/>
    <property type="match status" value="1"/>
</dbReference>
<dbReference type="PRINTS" id="PR00886">
    <property type="entry name" value="HIGHMOBLTY12"/>
</dbReference>
<dbReference type="PANTHER" id="PTHR48112">
    <property type="entry name" value="HIGH MOBILITY GROUP PROTEIN DSP1"/>
    <property type="match status" value="1"/>
</dbReference>
<feature type="compositionally biased region" description="Basic and acidic residues" evidence="3">
    <location>
        <begin position="89"/>
        <end position="105"/>
    </location>
</feature>
<dbReference type="PANTHER" id="PTHR48112:SF22">
    <property type="entry name" value="MITOCHONDRIAL TRANSCRIPTION FACTOR A, ISOFORM B"/>
    <property type="match status" value="1"/>
</dbReference>
<evidence type="ECO:0000313" key="5">
    <source>
        <dbReference type="EMBL" id="KAG0255881.1"/>
    </source>
</evidence>
<evidence type="ECO:0000256" key="3">
    <source>
        <dbReference type="SAM" id="MobiDB-lite"/>
    </source>
</evidence>
<dbReference type="GO" id="GO:0005634">
    <property type="term" value="C:nucleus"/>
    <property type="evidence" value="ECO:0007669"/>
    <property type="project" value="UniProtKB-UniRule"/>
</dbReference>
<evidence type="ECO:0000313" key="6">
    <source>
        <dbReference type="Proteomes" id="UP000726737"/>
    </source>
</evidence>
<dbReference type="SMART" id="SM00398">
    <property type="entry name" value="HMG"/>
    <property type="match status" value="1"/>
</dbReference>
<keyword evidence="2" id="KW-0539">Nucleus</keyword>
<proteinExistence type="predicted"/>
<dbReference type="InterPro" id="IPR009071">
    <property type="entry name" value="HMG_box_dom"/>
</dbReference>
<dbReference type="Pfam" id="PF00505">
    <property type="entry name" value="HMG_box"/>
    <property type="match status" value="1"/>
</dbReference>
<dbReference type="InterPro" id="IPR050342">
    <property type="entry name" value="HMGB"/>
</dbReference>
<dbReference type="AlphaFoldDB" id="A0A9P6PYY5"/>
<keyword evidence="1 2" id="KW-0238">DNA-binding</keyword>
<name>A0A9P6PYY5_9FUNG</name>
<gene>
    <name evidence="5" type="primary">NHP6_1</name>
    <name evidence="5" type="ORF">BG011_004874</name>
</gene>
<evidence type="ECO:0000256" key="2">
    <source>
        <dbReference type="PROSITE-ProRule" id="PRU00267"/>
    </source>
</evidence>
<dbReference type="OrthoDB" id="1919336at2759"/>
<protein>
    <submittedName>
        <fullName evidence="5">Non-histone chromosomal protein 6</fullName>
    </submittedName>
</protein>
<dbReference type="SUPFAM" id="SSF47095">
    <property type="entry name" value="HMG-box"/>
    <property type="match status" value="1"/>
</dbReference>
<comment type="caution">
    <text evidence="5">The sequence shown here is derived from an EMBL/GenBank/DDBJ whole genome shotgun (WGS) entry which is preliminary data.</text>
</comment>
<reference evidence="5" key="1">
    <citation type="journal article" date="2020" name="Fungal Divers.">
        <title>Resolving the Mortierellaceae phylogeny through synthesis of multi-gene phylogenetics and phylogenomics.</title>
        <authorList>
            <person name="Vandepol N."/>
            <person name="Liber J."/>
            <person name="Desiro A."/>
            <person name="Na H."/>
            <person name="Kennedy M."/>
            <person name="Barry K."/>
            <person name="Grigoriev I.V."/>
            <person name="Miller A.N."/>
            <person name="O'Donnell K."/>
            <person name="Stajich J.E."/>
            <person name="Bonito G."/>
        </authorList>
    </citation>
    <scope>NUCLEOTIDE SEQUENCE</scope>
    <source>
        <strain evidence="5">KOD948</strain>
    </source>
</reference>
<organism evidence="5 6">
    <name type="scientific">Mortierella polycephala</name>
    <dbReference type="NCBI Taxonomy" id="41804"/>
    <lineage>
        <taxon>Eukaryota</taxon>
        <taxon>Fungi</taxon>
        <taxon>Fungi incertae sedis</taxon>
        <taxon>Mucoromycota</taxon>
        <taxon>Mortierellomycotina</taxon>
        <taxon>Mortierellomycetes</taxon>
        <taxon>Mortierellales</taxon>
        <taxon>Mortierellaceae</taxon>
        <taxon>Mortierella</taxon>
    </lineage>
</organism>
<keyword evidence="6" id="KW-1185">Reference proteome</keyword>
<evidence type="ECO:0000259" key="4">
    <source>
        <dbReference type="PROSITE" id="PS50118"/>
    </source>
</evidence>
<sequence length="112" mass="12987">MPKVSSKVSKRSKKEEPTKRKRKVKKDINAPKKPMSAYLLFSNEWREKVKAQNPDASFGDLGRLLGEQWREYTDDQKAPYHVKHEEAKAKYEREKAAYEAKKAASEDEGESD</sequence>
<accession>A0A9P6PYY5</accession>
<dbReference type="EMBL" id="JAAAJA010000328">
    <property type="protein sequence ID" value="KAG0255881.1"/>
    <property type="molecule type" value="Genomic_DNA"/>
</dbReference>
<feature type="region of interest" description="Disordered" evidence="3">
    <location>
        <begin position="1"/>
        <end position="29"/>
    </location>
</feature>
<evidence type="ECO:0000256" key="1">
    <source>
        <dbReference type="ARBA" id="ARBA00023125"/>
    </source>
</evidence>
<feature type="DNA-binding region" description="HMG box" evidence="2">
    <location>
        <begin position="31"/>
        <end position="99"/>
    </location>
</feature>
<dbReference type="InterPro" id="IPR036910">
    <property type="entry name" value="HMG_box_dom_sf"/>
</dbReference>
<dbReference type="GO" id="GO:0003677">
    <property type="term" value="F:DNA binding"/>
    <property type="evidence" value="ECO:0007669"/>
    <property type="project" value="UniProtKB-UniRule"/>
</dbReference>
<feature type="domain" description="HMG box" evidence="4">
    <location>
        <begin position="31"/>
        <end position="99"/>
    </location>
</feature>
<feature type="region of interest" description="Disordered" evidence="3">
    <location>
        <begin position="89"/>
        <end position="112"/>
    </location>
</feature>